<dbReference type="Gene3D" id="3.40.50.11310">
    <property type="entry name" value="Bacterial phosphonate metabolism protein PhnH"/>
    <property type="match status" value="1"/>
</dbReference>
<comment type="caution">
    <text evidence="1">The sequence shown here is derived from an EMBL/GenBank/DDBJ whole genome shotgun (WGS) entry which is preliminary data.</text>
</comment>
<gene>
    <name evidence="1" type="ORF">CAL19_13495</name>
</gene>
<reference evidence="2" key="1">
    <citation type="submission" date="2017-05" db="EMBL/GenBank/DDBJ databases">
        <title>Complete and WGS of Bordetella genogroups.</title>
        <authorList>
            <person name="Spilker T."/>
            <person name="Lipuma J."/>
        </authorList>
    </citation>
    <scope>NUCLEOTIDE SEQUENCE [LARGE SCALE GENOMIC DNA]</scope>
    <source>
        <strain evidence="2">AU18089</strain>
    </source>
</reference>
<keyword evidence="2" id="KW-1185">Reference proteome</keyword>
<dbReference type="Pfam" id="PF05845">
    <property type="entry name" value="PhnH"/>
    <property type="match status" value="1"/>
</dbReference>
<organism evidence="1 2">
    <name type="scientific">Bordetella genomosp. 7</name>
    <dbReference type="NCBI Taxonomy" id="1416805"/>
    <lineage>
        <taxon>Bacteria</taxon>
        <taxon>Pseudomonadati</taxon>
        <taxon>Pseudomonadota</taxon>
        <taxon>Betaproteobacteria</taxon>
        <taxon>Burkholderiales</taxon>
        <taxon>Alcaligenaceae</taxon>
        <taxon>Bordetella</taxon>
    </lineage>
</organism>
<dbReference type="NCBIfam" id="TIGR03292">
    <property type="entry name" value="PhnH_redo"/>
    <property type="match status" value="1"/>
</dbReference>
<dbReference type="PIRSF" id="PIRSF020680">
    <property type="entry name" value="PhnH"/>
    <property type="match status" value="1"/>
</dbReference>
<name>A0A261QZ65_9BORD</name>
<dbReference type="GO" id="GO:0016829">
    <property type="term" value="F:lyase activity"/>
    <property type="evidence" value="ECO:0007669"/>
    <property type="project" value="UniProtKB-KW"/>
</dbReference>
<evidence type="ECO:0000313" key="2">
    <source>
        <dbReference type="Proteomes" id="UP000216947"/>
    </source>
</evidence>
<dbReference type="InterPro" id="IPR008772">
    <property type="entry name" value="Phosphonate_metab_PhnH"/>
</dbReference>
<dbReference type="EMBL" id="NEVK01000006">
    <property type="protein sequence ID" value="OZI18078.1"/>
    <property type="molecule type" value="Genomic_DNA"/>
</dbReference>
<evidence type="ECO:0000313" key="1">
    <source>
        <dbReference type="EMBL" id="OZI18078.1"/>
    </source>
</evidence>
<dbReference type="AlphaFoldDB" id="A0A261QZ65"/>
<dbReference type="RefSeq" id="WP_094797047.1">
    <property type="nucleotide sequence ID" value="NZ_NEVK01000006.1"/>
</dbReference>
<dbReference type="SUPFAM" id="SSF159709">
    <property type="entry name" value="PhnH-like"/>
    <property type="match status" value="1"/>
</dbReference>
<proteinExistence type="predicted"/>
<keyword evidence="1" id="KW-0456">Lyase</keyword>
<dbReference type="GO" id="GO:0019634">
    <property type="term" value="P:organic phosphonate metabolic process"/>
    <property type="evidence" value="ECO:0007669"/>
    <property type="project" value="InterPro"/>
</dbReference>
<dbReference type="InterPro" id="IPR038058">
    <property type="entry name" value="PhnH-like_sp"/>
</dbReference>
<accession>A0A261QZ65</accession>
<dbReference type="Proteomes" id="UP000216947">
    <property type="component" value="Unassembled WGS sequence"/>
</dbReference>
<sequence>MLSLATAPPAPGFDDGASRAQQTFRVALQAMAQPGIIQEINAQCGVPAGLSPGMTAMLLTLADADAPVWLPAGVSDDVRRYLRFHCGCPLVEDPARARFAAVPGGLAAPALQRLHAGDAAYPDTSATLLIEVEAFGRGPRVTLSGPGIATRRELSIAGLPEGFWAQWRANHQLFPLGVDVFLVQGNRLCGLPRTAQAET</sequence>
<protein>
    <submittedName>
        <fullName evidence="1">Phosphonate C-P lyase system protein PhnH</fullName>
    </submittedName>
</protein>